<dbReference type="InterPro" id="IPR011009">
    <property type="entry name" value="Kinase-like_dom_sf"/>
</dbReference>
<dbReference type="PANTHER" id="PTHR48055:SF55">
    <property type="entry name" value="PROTEIN KINASE DOMAIN-CONTAINING PROTEIN"/>
    <property type="match status" value="1"/>
</dbReference>
<dbReference type="GO" id="GO:0004672">
    <property type="term" value="F:protein kinase activity"/>
    <property type="evidence" value="ECO:0007669"/>
    <property type="project" value="InterPro"/>
</dbReference>
<name>A0AAQ3RL98_VIGMU</name>
<dbReference type="Gene3D" id="1.10.510.10">
    <property type="entry name" value="Transferase(Phosphotransferase) domain 1"/>
    <property type="match status" value="1"/>
</dbReference>
<protein>
    <recommendedName>
        <fullName evidence="1">Protein kinase domain-containing protein</fullName>
    </recommendedName>
</protein>
<evidence type="ECO:0000259" key="1">
    <source>
        <dbReference type="PROSITE" id="PS50011"/>
    </source>
</evidence>
<dbReference type="SUPFAM" id="SSF56112">
    <property type="entry name" value="Protein kinase-like (PK-like)"/>
    <property type="match status" value="1"/>
</dbReference>
<evidence type="ECO:0000313" key="2">
    <source>
        <dbReference type="EMBL" id="WVY99528.1"/>
    </source>
</evidence>
<proteinExistence type="predicted"/>
<sequence>MNGDVYSFGILMLEMLTGRRPTDEIFQDGQNLHKFVANSFPENLLQILDPLLVVKEAELSTKEEIQNFTPTTEVCLVSLFHIGLACVKESPKERISMVDVTRELSKIKRAFISGKVKVKRHGFITTSRTDASLV</sequence>
<evidence type="ECO:0000313" key="3">
    <source>
        <dbReference type="Proteomes" id="UP001374535"/>
    </source>
</evidence>
<dbReference type="GO" id="GO:0016020">
    <property type="term" value="C:membrane"/>
    <property type="evidence" value="ECO:0007669"/>
    <property type="project" value="TreeGrafter"/>
</dbReference>
<accession>A0AAQ3RL98</accession>
<dbReference type="PROSITE" id="PS50011">
    <property type="entry name" value="PROTEIN_KINASE_DOM"/>
    <property type="match status" value="1"/>
</dbReference>
<organism evidence="2 3">
    <name type="scientific">Vigna mungo</name>
    <name type="common">Black gram</name>
    <name type="synonym">Phaseolus mungo</name>
    <dbReference type="NCBI Taxonomy" id="3915"/>
    <lineage>
        <taxon>Eukaryota</taxon>
        <taxon>Viridiplantae</taxon>
        <taxon>Streptophyta</taxon>
        <taxon>Embryophyta</taxon>
        <taxon>Tracheophyta</taxon>
        <taxon>Spermatophyta</taxon>
        <taxon>Magnoliopsida</taxon>
        <taxon>eudicotyledons</taxon>
        <taxon>Gunneridae</taxon>
        <taxon>Pentapetalae</taxon>
        <taxon>rosids</taxon>
        <taxon>fabids</taxon>
        <taxon>Fabales</taxon>
        <taxon>Fabaceae</taxon>
        <taxon>Papilionoideae</taxon>
        <taxon>50 kb inversion clade</taxon>
        <taxon>NPAAA clade</taxon>
        <taxon>indigoferoid/millettioid clade</taxon>
        <taxon>Phaseoleae</taxon>
        <taxon>Vigna</taxon>
    </lineage>
</organism>
<keyword evidence="3" id="KW-1185">Reference proteome</keyword>
<dbReference type="InterPro" id="IPR000719">
    <property type="entry name" value="Prot_kinase_dom"/>
</dbReference>
<dbReference type="InterPro" id="IPR051564">
    <property type="entry name" value="LRR_receptor-like_kinase"/>
</dbReference>
<dbReference type="Proteomes" id="UP001374535">
    <property type="component" value="Chromosome 8"/>
</dbReference>
<dbReference type="EMBL" id="CP144693">
    <property type="protein sequence ID" value="WVY99528.1"/>
    <property type="molecule type" value="Genomic_DNA"/>
</dbReference>
<dbReference type="GO" id="GO:0005524">
    <property type="term" value="F:ATP binding"/>
    <property type="evidence" value="ECO:0007669"/>
    <property type="project" value="InterPro"/>
</dbReference>
<dbReference type="PANTHER" id="PTHR48055">
    <property type="entry name" value="LEUCINE-RICH REPEAT RECEPTOR PROTEIN KINASE EMS1"/>
    <property type="match status" value="1"/>
</dbReference>
<gene>
    <name evidence="2" type="ORF">V8G54_025598</name>
</gene>
<dbReference type="AlphaFoldDB" id="A0AAQ3RL98"/>
<feature type="domain" description="Protein kinase" evidence="1">
    <location>
        <begin position="1"/>
        <end position="112"/>
    </location>
</feature>
<reference evidence="2 3" key="1">
    <citation type="journal article" date="2023" name="Life. Sci Alliance">
        <title>Evolutionary insights into 3D genome organization and epigenetic landscape of Vigna mungo.</title>
        <authorList>
            <person name="Junaid A."/>
            <person name="Singh B."/>
            <person name="Bhatia S."/>
        </authorList>
    </citation>
    <scope>NUCLEOTIDE SEQUENCE [LARGE SCALE GENOMIC DNA]</scope>
    <source>
        <strain evidence="2">Urdbean</strain>
    </source>
</reference>